<gene>
    <name evidence="2" type="ORF">GCM10008917_04430</name>
</gene>
<evidence type="ECO:0000256" key="1">
    <source>
        <dbReference type="SAM" id="Coils"/>
    </source>
</evidence>
<evidence type="ECO:0000313" key="3">
    <source>
        <dbReference type="Proteomes" id="UP001400965"/>
    </source>
</evidence>
<dbReference type="EMBL" id="BAAACP010000002">
    <property type="protein sequence ID" value="GAA0861761.1"/>
    <property type="molecule type" value="Genomic_DNA"/>
</dbReference>
<keyword evidence="3" id="KW-1185">Reference proteome</keyword>
<name>A0ABP3XAB1_9FIRM</name>
<organism evidence="2 3">
    <name type="scientific">Paraclostridium tenue</name>
    <dbReference type="NCBI Taxonomy" id="1737"/>
    <lineage>
        <taxon>Bacteria</taxon>
        <taxon>Bacillati</taxon>
        <taxon>Bacillota</taxon>
        <taxon>Clostridia</taxon>
        <taxon>Peptostreptococcales</taxon>
        <taxon>Peptostreptococcaceae</taxon>
        <taxon>Paraclostridium</taxon>
    </lineage>
</organism>
<evidence type="ECO:0000313" key="2">
    <source>
        <dbReference type="EMBL" id="GAA0861761.1"/>
    </source>
</evidence>
<feature type="coiled-coil region" evidence="1">
    <location>
        <begin position="44"/>
        <end position="71"/>
    </location>
</feature>
<protein>
    <submittedName>
        <fullName evidence="2">Uncharacterized protein</fullName>
    </submittedName>
</protein>
<dbReference type="Proteomes" id="UP001400965">
    <property type="component" value="Unassembled WGS sequence"/>
</dbReference>
<reference evidence="3" key="1">
    <citation type="journal article" date="2019" name="Int. J. Syst. Evol. Microbiol.">
        <title>The Global Catalogue of Microorganisms (GCM) 10K type strain sequencing project: providing services to taxonomists for standard genome sequencing and annotation.</title>
        <authorList>
            <consortium name="The Broad Institute Genomics Platform"/>
            <consortium name="The Broad Institute Genome Sequencing Center for Infectious Disease"/>
            <person name="Wu L."/>
            <person name="Ma J."/>
        </authorList>
    </citation>
    <scope>NUCLEOTIDE SEQUENCE [LARGE SCALE GENOMIC DNA]</scope>
    <source>
        <strain evidence="3">JCM 6486</strain>
    </source>
</reference>
<sequence length="94" mass="11079">MKNLEDRLNEAMVTRCYGPDADYKRGYIEALKFTLRKHKENWSIKDFEVDLKDAEKNLEKFEGEYKEGILSALKFNIKIMEEQEHGKQTSTSTN</sequence>
<keyword evidence="1" id="KW-0175">Coiled coil</keyword>
<comment type="caution">
    <text evidence="2">The sequence shown here is derived from an EMBL/GenBank/DDBJ whole genome shotgun (WGS) entry which is preliminary data.</text>
</comment>
<dbReference type="RefSeq" id="WP_346041675.1">
    <property type="nucleotide sequence ID" value="NZ_BAAACP010000002.1"/>
</dbReference>
<proteinExistence type="predicted"/>
<accession>A0ABP3XAB1</accession>